<evidence type="ECO:0000313" key="2">
    <source>
        <dbReference type="Proteomes" id="UP001234178"/>
    </source>
</evidence>
<name>A0ABQ9Z804_9CRUS</name>
<proteinExistence type="predicted"/>
<dbReference type="EMBL" id="JAOYFB010000002">
    <property type="protein sequence ID" value="KAK4009020.1"/>
    <property type="molecule type" value="Genomic_DNA"/>
</dbReference>
<gene>
    <name evidence="1" type="ORF">OUZ56_014163</name>
</gene>
<sequence length="157" mass="17329">MYCDFTSGQIVCVKDQHGQARANTTKLLKTKKPERTTTAMIPQGGAMLEVRNDGIGRNRSDTSGFFAPLSCESFGGDAQGGNAMTDETPAAVVAPRDPSFFLVMFVVRGKEKKRIKISHHGQLNERNLLKRLPDDGGVLRRRRPSESRTLGLQLQKL</sequence>
<protein>
    <submittedName>
        <fullName evidence="1">Uncharacterized protein</fullName>
    </submittedName>
</protein>
<reference evidence="1 2" key="1">
    <citation type="journal article" date="2023" name="Nucleic Acids Res.">
        <title>The hologenome of Daphnia magna reveals possible DNA methylation and microbiome-mediated evolution of the host genome.</title>
        <authorList>
            <person name="Chaturvedi A."/>
            <person name="Li X."/>
            <person name="Dhandapani V."/>
            <person name="Marshall H."/>
            <person name="Kissane S."/>
            <person name="Cuenca-Cambronero M."/>
            <person name="Asole G."/>
            <person name="Calvet F."/>
            <person name="Ruiz-Romero M."/>
            <person name="Marangio P."/>
            <person name="Guigo R."/>
            <person name="Rago D."/>
            <person name="Mirbahai L."/>
            <person name="Eastwood N."/>
            <person name="Colbourne J.K."/>
            <person name="Zhou J."/>
            <person name="Mallon E."/>
            <person name="Orsini L."/>
        </authorList>
    </citation>
    <scope>NUCLEOTIDE SEQUENCE [LARGE SCALE GENOMIC DNA]</scope>
    <source>
        <strain evidence="1">LRV0_1</strain>
    </source>
</reference>
<keyword evidence="2" id="KW-1185">Reference proteome</keyword>
<comment type="caution">
    <text evidence="1">The sequence shown here is derived from an EMBL/GenBank/DDBJ whole genome shotgun (WGS) entry which is preliminary data.</text>
</comment>
<dbReference type="Proteomes" id="UP001234178">
    <property type="component" value="Unassembled WGS sequence"/>
</dbReference>
<accession>A0ABQ9Z804</accession>
<organism evidence="1 2">
    <name type="scientific">Daphnia magna</name>
    <dbReference type="NCBI Taxonomy" id="35525"/>
    <lineage>
        <taxon>Eukaryota</taxon>
        <taxon>Metazoa</taxon>
        <taxon>Ecdysozoa</taxon>
        <taxon>Arthropoda</taxon>
        <taxon>Crustacea</taxon>
        <taxon>Branchiopoda</taxon>
        <taxon>Diplostraca</taxon>
        <taxon>Cladocera</taxon>
        <taxon>Anomopoda</taxon>
        <taxon>Daphniidae</taxon>
        <taxon>Daphnia</taxon>
    </lineage>
</organism>
<evidence type="ECO:0000313" key="1">
    <source>
        <dbReference type="EMBL" id="KAK4009020.1"/>
    </source>
</evidence>